<dbReference type="GO" id="GO:0030490">
    <property type="term" value="P:maturation of SSU-rRNA"/>
    <property type="evidence" value="ECO:0007669"/>
    <property type="project" value="UniProtKB-UniRule"/>
</dbReference>
<dbReference type="GO" id="GO:0005829">
    <property type="term" value="C:cytosol"/>
    <property type="evidence" value="ECO:0007669"/>
    <property type="project" value="TreeGrafter"/>
</dbReference>
<dbReference type="SUPFAM" id="SSF89919">
    <property type="entry name" value="Ribosome-binding factor A, RbfA"/>
    <property type="match status" value="1"/>
</dbReference>
<comment type="subcellular location">
    <subcellularLocation>
        <location evidence="2">Cytoplasm</location>
    </subcellularLocation>
</comment>
<dbReference type="InterPro" id="IPR020053">
    <property type="entry name" value="Ribosome-bd_factorA_CS"/>
</dbReference>
<dbReference type="HAMAP" id="MF_00003">
    <property type="entry name" value="RbfA"/>
    <property type="match status" value="1"/>
</dbReference>
<dbReference type="OrthoDB" id="307788at2"/>
<dbReference type="eggNOG" id="COG0858">
    <property type="taxonomic scope" value="Bacteria"/>
</dbReference>
<comment type="subunit">
    <text evidence="2">Monomer. Binds 30S ribosomal subunits, but not 50S ribosomal subunits or 70S ribosomes.</text>
</comment>
<dbReference type="RefSeq" id="WP_009143999.1">
    <property type="nucleotide sequence ID" value="NZ_GL831058.1"/>
</dbReference>
<dbReference type="PANTHER" id="PTHR33515">
    <property type="entry name" value="RIBOSOME-BINDING FACTOR A, CHLOROPLASTIC-RELATED"/>
    <property type="match status" value="1"/>
</dbReference>
<dbReference type="NCBIfam" id="TIGR00082">
    <property type="entry name" value="rbfA"/>
    <property type="match status" value="1"/>
</dbReference>
<dbReference type="InterPro" id="IPR015946">
    <property type="entry name" value="KH_dom-like_a/b"/>
</dbReference>
<evidence type="ECO:0000256" key="1">
    <source>
        <dbReference type="ARBA" id="ARBA00022517"/>
    </source>
</evidence>
<keyword evidence="2" id="KW-0963">Cytoplasm</keyword>
<evidence type="ECO:0000313" key="3">
    <source>
        <dbReference type="EMBL" id="EFY06398.1"/>
    </source>
</evidence>
<dbReference type="PROSITE" id="PS01319">
    <property type="entry name" value="RBFA"/>
    <property type="match status" value="1"/>
</dbReference>
<dbReference type="STRING" id="762983.HMPREF9444_01842"/>
<dbReference type="GO" id="GO:0043024">
    <property type="term" value="F:ribosomal small subunit binding"/>
    <property type="evidence" value="ECO:0007669"/>
    <property type="project" value="TreeGrafter"/>
</dbReference>
<proteinExistence type="inferred from homology"/>
<gene>
    <name evidence="2 3" type="primary">rbfA</name>
    <name evidence="3" type="ORF">HMPREF9444_01842</name>
</gene>
<keyword evidence="4" id="KW-1185">Reference proteome</keyword>
<comment type="similarity">
    <text evidence="2">Belongs to the RbfA family.</text>
</comment>
<dbReference type="InterPro" id="IPR000238">
    <property type="entry name" value="RbfA"/>
</dbReference>
<dbReference type="Proteomes" id="UP000018458">
    <property type="component" value="Unassembled WGS sequence"/>
</dbReference>
<name>E8LM63_SUCHY</name>
<reference evidence="3 4" key="1">
    <citation type="submission" date="2011-01" db="EMBL/GenBank/DDBJ databases">
        <authorList>
            <person name="Weinstock G."/>
            <person name="Sodergren E."/>
            <person name="Clifton S."/>
            <person name="Fulton L."/>
            <person name="Fulton B."/>
            <person name="Courtney L."/>
            <person name="Fronick C."/>
            <person name="Harrison M."/>
            <person name="Strong C."/>
            <person name="Farmer C."/>
            <person name="Delahaunty K."/>
            <person name="Markovic C."/>
            <person name="Hall O."/>
            <person name="Minx P."/>
            <person name="Tomlinson C."/>
            <person name="Mitreva M."/>
            <person name="Hou S."/>
            <person name="Chen J."/>
            <person name="Wollam A."/>
            <person name="Pepin K.H."/>
            <person name="Johnson M."/>
            <person name="Bhonagiri V."/>
            <person name="Zhang X."/>
            <person name="Suruliraj S."/>
            <person name="Warren W."/>
            <person name="Chinwalla A."/>
            <person name="Mardis E.R."/>
            <person name="Wilson R.K."/>
        </authorList>
    </citation>
    <scope>NUCLEOTIDE SEQUENCE [LARGE SCALE GENOMIC DNA]</scope>
    <source>
        <strain evidence="4">DSM 22608 / JCM 16073 / KCTC 15190 / YIT 12066</strain>
    </source>
</reference>
<dbReference type="HOGENOM" id="CLU_089475_5_0_6"/>
<keyword evidence="1 2" id="KW-0690">Ribosome biogenesis</keyword>
<protein>
    <recommendedName>
        <fullName evidence="2">Ribosome-binding factor A</fullName>
    </recommendedName>
</protein>
<evidence type="ECO:0000256" key="2">
    <source>
        <dbReference type="HAMAP-Rule" id="MF_00003"/>
    </source>
</evidence>
<evidence type="ECO:0000313" key="4">
    <source>
        <dbReference type="Proteomes" id="UP000018458"/>
    </source>
</evidence>
<comment type="caution">
    <text evidence="3">The sequence shown here is derived from an EMBL/GenBank/DDBJ whole genome shotgun (WGS) entry which is preliminary data.</text>
</comment>
<dbReference type="InterPro" id="IPR023799">
    <property type="entry name" value="RbfA_dom_sf"/>
</dbReference>
<organism evidence="3 4">
    <name type="scientific">Succinatimonas hippei (strain DSM 22608 / JCM 16073 / KCTC 15190 / YIT 12066)</name>
    <dbReference type="NCBI Taxonomy" id="762983"/>
    <lineage>
        <taxon>Bacteria</taxon>
        <taxon>Pseudomonadati</taxon>
        <taxon>Pseudomonadota</taxon>
        <taxon>Gammaproteobacteria</taxon>
        <taxon>Aeromonadales</taxon>
        <taxon>Succinivibrionaceae</taxon>
        <taxon>Succinatimonas</taxon>
    </lineage>
</organism>
<comment type="function">
    <text evidence="2">One of several proteins that assist in the late maturation steps of the functional core of the 30S ribosomal subunit. Associates with free 30S ribosomal subunits (but not with 30S subunits that are part of 70S ribosomes or polysomes). Required for efficient processing of 16S rRNA. May interact with the 5'-terminal helix region of 16S rRNA.</text>
</comment>
<dbReference type="Pfam" id="PF02033">
    <property type="entry name" value="RBFA"/>
    <property type="match status" value="1"/>
</dbReference>
<accession>E8LM63</accession>
<dbReference type="Gene3D" id="3.30.300.20">
    <property type="match status" value="1"/>
</dbReference>
<dbReference type="PANTHER" id="PTHR33515:SF1">
    <property type="entry name" value="RIBOSOME-BINDING FACTOR A, CHLOROPLASTIC-RELATED"/>
    <property type="match status" value="1"/>
</dbReference>
<sequence length="119" mass="13286">MPKSFGRNERVASAILREAADVLHHSVKDPRVKSATVTEVSVNSDLRDARIFVSFLTNDEQAVKEAMEGLNKAKGFIRSELASRLKLRYMPEIHFIFDSLLSESMKLDALIAKGLGPKE</sequence>
<dbReference type="AlphaFoldDB" id="E8LM63"/>
<dbReference type="EMBL" id="AEVO01000130">
    <property type="protein sequence ID" value="EFY06398.1"/>
    <property type="molecule type" value="Genomic_DNA"/>
</dbReference>